<evidence type="ECO:0000256" key="3">
    <source>
        <dbReference type="ARBA" id="ARBA00022692"/>
    </source>
</evidence>
<dbReference type="GO" id="GO:0007156">
    <property type="term" value="P:homophilic cell adhesion via plasma membrane adhesion molecules"/>
    <property type="evidence" value="ECO:0007669"/>
    <property type="project" value="InterPro"/>
</dbReference>
<name>A0A2A6CU28_PRIPA</name>
<evidence type="ECO:0000313" key="13">
    <source>
        <dbReference type="Proteomes" id="UP000005239"/>
    </source>
</evidence>
<evidence type="ECO:0000256" key="10">
    <source>
        <dbReference type="ARBA" id="ARBA00023157"/>
    </source>
</evidence>
<dbReference type="Gene3D" id="2.60.40.60">
    <property type="entry name" value="Cadherins"/>
    <property type="match status" value="7"/>
</dbReference>
<evidence type="ECO:0000256" key="2">
    <source>
        <dbReference type="ARBA" id="ARBA00022536"/>
    </source>
</evidence>
<protein>
    <submittedName>
        <fullName evidence="12">Cdh-7</fullName>
    </submittedName>
</protein>
<keyword evidence="9" id="KW-0472">Membrane</keyword>
<dbReference type="PANTHER" id="PTHR24027">
    <property type="entry name" value="CADHERIN-23"/>
    <property type="match status" value="1"/>
</dbReference>
<dbReference type="PROSITE" id="PS00232">
    <property type="entry name" value="CADHERIN_1"/>
    <property type="match status" value="1"/>
</dbReference>
<dbReference type="Pfam" id="PF00028">
    <property type="entry name" value="Cadherin"/>
    <property type="match status" value="2"/>
</dbReference>
<dbReference type="InterPro" id="IPR020894">
    <property type="entry name" value="Cadherin_CS"/>
</dbReference>
<dbReference type="EnsemblMetazoa" id="PPA16279.1">
    <property type="protein sequence ID" value="PPA16279.1"/>
    <property type="gene ID" value="WBGene00105833"/>
</dbReference>
<evidence type="ECO:0000313" key="12">
    <source>
        <dbReference type="EnsemblMetazoa" id="PPA16279.1"/>
    </source>
</evidence>
<keyword evidence="3" id="KW-0812">Transmembrane</keyword>
<keyword evidence="10" id="KW-1015">Disulfide bond</keyword>
<dbReference type="GO" id="GO:0005509">
    <property type="term" value="F:calcium ion binding"/>
    <property type="evidence" value="ECO:0007669"/>
    <property type="project" value="UniProtKB-UniRule"/>
</dbReference>
<keyword evidence="11" id="KW-0325">Glycoprotein</keyword>
<evidence type="ECO:0000256" key="7">
    <source>
        <dbReference type="ARBA" id="ARBA00022889"/>
    </source>
</evidence>
<keyword evidence="6" id="KW-0106">Calcium</keyword>
<dbReference type="AlphaFoldDB" id="A0A2A6CU28"/>
<keyword evidence="13" id="KW-1185">Reference proteome</keyword>
<keyword evidence="2" id="KW-0245">EGF-like domain</keyword>
<evidence type="ECO:0000256" key="11">
    <source>
        <dbReference type="ARBA" id="ARBA00023180"/>
    </source>
</evidence>
<accession>A0A8R1UEJ1</accession>
<sequence length="1084" mass="120704">HPEFVDATALGSSFNLTARVVDGVGNTQRATIIVNIKKEMNTDRKLVFEQINNRTGELRYKGEIKKDDQEFDLKILVSSSTSFAVVPVHILIRGIGSFVPKFTRKDNVVTISRTLPVESVIHEFTATDLDSDAELKFQILTTTAKDMIGTPLQDPDFSRLFRLESSQSKGRLILDEDISALEVLSLRVEVQVSDQRHPDEIPDRATLLILVTALKSSQPEIPLLQLNRMPELITLPANIDVGSYVYTVAAKPSIVDGARSEFWYELNDGKQFLEINSNTGELHTVASLRNEREVEAHVVVSHLNSSTSVQAPLIIRTVPVLEHSPVFASSFYEHTIDEATPPGTKVMTVSASDEDASDVIQFNLEGMDADQFEINEKGELHLRTLLDRETKPKIKLFVVAIDSTGRFDVAPVTLFVLDVNDSEPFFNSRSLVSSVMEDAPIGSLVVRAQATDRDLSSSLRYDIRVPNESSMLSKLIKVDNNGTVTTTGPLQGLDGNVMFEVIVSDGKHTAIAEVNLEIMRNFDCHPQFDMETEQGGNFVFEIQENAPIKFALGKVKAEAMDEKCVLEFTLWDEEKNEFVYNTADISIDNATGELKTNRVFDAEMDDVRIPVVLGLRSQGHTAKMGAELRIIDLNDNPLRFAVDEIHFKVPENSPNGTFIGAIEAYDKDAIDHIFYHFDEPNNIFTVNATSGQIHLIGAIDREKADKHSFTIIATNSNTFSSLHSAMIRVNVHIQDMNDNPPEFSIKDHIMIMNDATVAGAALLRMRAEDPDEEKDGQQIFYRIAGTTFEYRRVVHPVDEVFSIGEKTGDLRLEKNVKDFTGGRFNILIAASDKNNTKGHERVAVVKRYLRTNVEIRTKFIKAIVHSPSDVVTAQVAGAPSRMTRKVLGEIVNKLSSATDSDAHVVAVEFTTELGQTVKDASSLYIVFTGRDSGEPIPAEKMVAKMDRLRAEGVKNLPLVRADQHYSASPDHKETIAMVSSLAPVFIVLLFFITLLAIVIFIFSIMVCVYRRRYYSLKKAKEDVMAIKNSQKTPEIQRPMLAIKNGSDRNPSSTISTPSIVDSCYRSGKYDVQEAKMDVVNPEDD</sequence>
<comment type="subcellular location">
    <subcellularLocation>
        <location evidence="1">Membrane</location>
        <topology evidence="1">Single-pass membrane protein</topology>
    </subcellularLocation>
</comment>
<dbReference type="SMART" id="SM00112">
    <property type="entry name" value="CA"/>
    <property type="match status" value="6"/>
</dbReference>
<dbReference type="InterPro" id="IPR015919">
    <property type="entry name" value="Cadherin-like_sf"/>
</dbReference>
<evidence type="ECO:0000256" key="9">
    <source>
        <dbReference type="ARBA" id="ARBA00023136"/>
    </source>
</evidence>
<gene>
    <name evidence="12" type="primary">WBGene00105833</name>
</gene>
<dbReference type="PROSITE" id="PS50268">
    <property type="entry name" value="CADHERIN_2"/>
    <property type="match status" value="7"/>
</dbReference>
<dbReference type="FunFam" id="2.60.40.60:FF:000024">
    <property type="entry name" value="FAT atypical cadherin 3"/>
    <property type="match status" value="1"/>
</dbReference>
<keyword evidence="8" id="KW-1133">Transmembrane helix</keyword>
<dbReference type="GO" id="GO:0016342">
    <property type="term" value="C:catenin complex"/>
    <property type="evidence" value="ECO:0000318"/>
    <property type="project" value="GO_Central"/>
</dbReference>
<dbReference type="GO" id="GO:0045296">
    <property type="term" value="F:cadherin binding"/>
    <property type="evidence" value="ECO:0000318"/>
    <property type="project" value="GO_Central"/>
</dbReference>
<reference evidence="12" key="2">
    <citation type="submission" date="2022-06" db="UniProtKB">
        <authorList>
            <consortium name="EnsemblMetazoa"/>
        </authorList>
    </citation>
    <scope>IDENTIFICATION</scope>
    <source>
        <strain evidence="12">PS312</strain>
    </source>
</reference>
<dbReference type="PRINTS" id="PR00205">
    <property type="entry name" value="CADHERIN"/>
</dbReference>
<dbReference type="PANTHER" id="PTHR24027:SF442">
    <property type="entry name" value="PROTOCADHERIN-15 ISOFORM X1"/>
    <property type="match status" value="1"/>
</dbReference>
<dbReference type="InterPro" id="IPR002126">
    <property type="entry name" value="Cadherin-like_dom"/>
</dbReference>
<proteinExistence type="predicted"/>
<keyword evidence="7" id="KW-0130">Cell adhesion</keyword>
<accession>A0A2A6CU28</accession>
<dbReference type="Proteomes" id="UP000005239">
    <property type="component" value="Unassembled WGS sequence"/>
</dbReference>
<dbReference type="CDD" id="cd11304">
    <property type="entry name" value="Cadherin_repeat"/>
    <property type="match status" value="6"/>
</dbReference>
<evidence type="ECO:0000256" key="6">
    <source>
        <dbReference type="ARBA" id="ARBA00022837"/>
    </source>
</evidence>
<evidence type="ECO:0000256" key="1">
    <source>
        <dbReference type="ARBA" id="ARBA00004167"/>
    </source>
</evidence>
<keyword evidence="4" id="KW-0732">Signal</keyword>
<dbReference type="SUPFAM" id="SSF49313">
    <property type="entry name" value="Cadherin-like"/>
    <property type="match status" value="5"/>
</dbReference>
<evidence type="ECO:0000256" key="5">
    <source>
        <dbReference type="ARBA" id="ARBA00022737"/>
    </source>
</evidence>
<dbReference type="OrthoDB" id="9990384at2759"/>
<keyword evidence="5" id="KW-0677">Repeat</keyword>
<dbReference type="GO" id="GO:0016477">
    <property type="term" value="P:cell migration"/>
    <property type="evidence" value="ECO:0000318"/>
    <property type="project" value="GO_Central"/>
</dbReference>
<organism evidence="12 13">
    <name type="scientific">Pristionchus pacificus</name>
    <name type="common">Parasitic nematode worm</name>
    <dbReference type="NCBI Taxonomy" id="54126"/>
    <lineage>
        <taxon>Eukaryota</taxon>
        <taxon>Metazoa</taxon>
        <taxon>Ecdysozoa</taxon>
        <taxon>Nematoda</taxon>
        <taxon>Chromadorea</taxon>
        <taxon>Rhabditida</taxon>
        <taxon>Rhabditina</taxon>
        <taxon>Diplogasteromorpha</taxon>
        <taxon>Diplogasteroidea</taxon>
        <taxon>Neodiplogasteridae</taxon>
        <taxon>Pristionchus</taxon>
    </lineage>
</organism>
<evidence type="ECO:0000256" key="4">
    <source>
        <dbReference type="ARBA" id="ARBA00022729"/>
    </source>
</evidence>
<dbReference type="GO" id="GO:0008013">
    <property type="term" value="F:beta-catenin binding"/>
    <property type="evidence" value="ECO:0000318"/>
    <property type="project" value="GO_Central"/>
</dbReference>
<dbReference type="InterPro" id="IPR039808">
    <property type="entry name" value="Cadherin"/>
</dbReference>
<reference evidence="13" key="1">
    <citation type="journal article" date="2008" name="Nat. Genet.">
        <title>The Pristionchus pacificus genome provides a unique perspective on nematode lifestyle and parasitism.</title>
        <authorList>
            <person name="Dieterich C."/>
            <person name="Clifton S.W."/>
            <person name="Schuster L.N."/>
            <person name="Chinwalla A."/>
            <person name="Delehaunty K."/>
            <person name="Dinkelacker I."/>
            <person name="Fulton L."/>
            <person name="Fulton R."/>
            <person name="Godfrey J."/>
            <person name="Minx P."/>
            <person name="Mitreva M."/>
            <person name="Roeseler W."/>
            <person name="Tian H."/>
            <person name="Witte H."/>
            <person name="Yang S.P."/>
            <person name="Wilson R.K."/>
            <person name="Sommer R.J."/>
        </authorList>
    </citation>
    <scope>NUCLEOTIDE SEQUENCE [LARGE SCALE GENOMIC DNA]</scope>
    <source>
        <strain evidence="13">PS312</strain>
    </source>
</reference>
<evidence type="ECO:0000256" key="8">
    <source>
        <dbReference type="ARBA" id="ARBA00022989"/>
    </source>
</evidence>
<dbReference type="GO" id="GO:0098742">
    <property type="term" value="P:cell-cell adhesion via plasma-membrane adhesion molecules"/>
    <property type="evidence" value="ECO:0000318"/>
    <property type="project" value="GO_Central"/>
</dbReference>